<evidence type="ECO:0000259" key="7">
    <source>
        <dbReference type="SMART" id="SM00809"/>
    </source>
</evidence>
<dbReference type="Gene3D" id="1.25.10.10">
    <property type="entry name" value="Leucine-rich Repeat Variant"/>
    <property type="match status" value="2"/>
</dbReference>
<evidence type="ECO:0000256" key="5">
    <source>
        <dbReference type="ARBA" id="ARBA00023136"/>
    </source>
</evidence>
<gene>
    <name evidence="8" type="ORF">HK105_204244</name>
</gene>
<reference evidence="8 9" key="1">
    <citation type="submission" date="2023-09" db="EMBL/GenBank/DDBJ databases">
        <title>Pangenome analysis of Batrachochytrium dendrobatidis and related Chytrids.</title>
        <authorList>
            <person name="Yacoub M.N."/>
            <person name="Stajich J.E."/>
            <person name="James T.Y."/>
        </authorList>
    </citation>
    <scope>NUCLEOTIDE SEQUENCE [LARGE SCALE GENOMIC DNA]</scope>
    <source>
        <strain evidence="8 9">JEL0888</strain>
    </source>
</reference>
<keyword evidence="4" id="KW-0653">Protein transport</keyword>
<dbReference type="Proteomes" id="UP001527925">
    <property type="component" value="Unassembled WGS sequence"/>
</dbReference>
<dbReference type="PIRSF" id="PIRSF037091">
    <property type="entry name" value="AP2_complex_alpha"/>
    <property type="match status" value="1"/>
</dbReference>
<dbReference type="SUPFAM" id="SSF49348">
    <property type="entry name" value="Clathrin adaptor appendage domain"/>
    <property type="match status" value="1"/>
</dbReference>
<dbReference type="Pfam" id="PF02883">
    <property type="entry name" value="Alpha_adaptinC2"/>
    <property type="match status" value="1"/>
</dbReference>
<keyword evidence="2" id="KW-0813">Transport</keyword>
<dbReference type="SUPFAM" id="SSF55711">
    <property type="entry name" value="Subdomain of clathrin and coatomer appendage domain"/>
    <property type="match status" value="1"/>
</dbReference>
<dbReference type="InterPro" id="IPR011989">
    <property type="entry name" value="ARM-like"/>
</dbReference>
<evidence type="ECO:0000256" key="1">
    <source>
        <dbReference type="ARBA" id="ARBA00004277"/>
    </source>
</evidence>
<evidence type="ECO:0000256" key="3">
    <source>
        <dbReference type="ARBA" id="ARBA00022583"/>
    </source>
</evidence>
<dbReference type="SMART" id="SM00809">
    <property type="entry name" value="Alpha_adaptinC2"/>
    <property type="match status" value="1"/>
</dbReference>
<evidence type="ECO:0000256" key="2">
    <source>
        <dbReference type="ARBA" id="ARBA00022448"/>
    </source>
</evidence>
<dbReference type="InterPro" id="IPR009028">
    <property type="entry name" value="Coatomer/calthrin_app_sub_C"/>
</dbReference>
<sequence>MDNKKFFQNGNTMNGLVKFISDLRACRARDLEEKRINKELANIRSKFKDSSLNGYQKKKYVCKLLYMYILGWEVDFGHVEAVNLLNSTKYSEKQIGYLATTLMLNETHELARLVVNSIHRDLDDHNEVFNCLALHAIANIGGREMSETLINDIFKLFTGSARSQFVKKKAGLTLLRLYRKFPDLIPGSEWAPKILPILDHDSLIVVRGEYPSDYAYNKVPAPWLVVKLLRLLQYYPPPQASVVLDELLASLSKIISNAEKPKNPQQMNAQNAVLFEAVNLAIHLDSHSVLISQSIVILGDFIVSKETNLRYLALETMAHIAALGDPLNNLKDYQKTIVDSLKDKDISVRRRALDLLFSMCDVNNARDIVGELLAYLTQADYEIREEMVLKIAILAEKFATEYTWYIDVIMRLMTTAGDHVSDAIWHRVVHITTNNEDLREYAAYTVLQALKQPNCQEKTVKLGGYLLGEFGHVIVESPGCSPLDQFLALHNNFGMCSSSCRSLIMSTYLKFVNLFPEIKPQVVHVFTSLSHVLDMELQQRACEYLAIVSLPTDSLLQAVCEEMPHFPERESALLMQLQKKLQDTEDVRTWTIGGKDAQAELLMRRFTGKVAKPADGPTPTPVPQAKIMDPVAVLVAETGGSAGDVPDLLGIADGAPVARPEGASQASLAGWFAKLLGSASGVLYEDSVLQIGIKTEYQAQFGRVAVFYGNKSTALPLTGVVTTLDGTDQVRVELLQPISSEIPPATQLHQMYNFECVSVPTTELHLVVEYTFGPHPIRRELRFPVVLSKFVAPVEFGADDFFARWRQIGGAPREAQKVFPAGGVIDVKIPRAVLASMQLASLEGVDPNPNNSVGAGIFSCTQAGKIGILVRIEPSLEHQMFRVTVRATNEAVAAKLTARQSVAPISKRRATGLGRPAAHERTNIQIEAVITELRRFQSSRDAPKERIKAVMRFGHLTYCGGNFIEQAMPRTDRYLRKDERIVDAVIISFVNKLEPLALRLQGIQTLSVMCQGGKPLQELLHEKRAMDILARLLSETDTEIGQWAAHCMFILAVKSFDKYMAPLLSPRVMQRLEVLSGLDWSEWPTNNAAELKDLIKLLSKHQ</sequence>
<evidence type="ECO:0000256" key="6">
    <source>
        <dbReference type="ARBA" id="ARBA00023176"/>
    </source>
</evidence>
<name>A0ABR4N9E3_9FUNG</name>
<evidence type="ECO:0000313" key="8">
    <source>
        <dbReference type="EMBL" id="KAL2916153.1"/>
    </source>
</evidence>
<protein>
    <recommendedName>
        <fullName evidence="7">Clathrin adaptor alpha/beta/gamma-adaptin appendage Ig-like subdomain domain-containing protein</fullName>
    </recommendedName>
</protein>
<dbReference type="InterPro" id="IPR008152">
    <property type="entry name" value="Clathrin_a/b/g-adaptin_app_Ig"/>
</dbReference>
<dbReference type="Pfam" id="PF01602">
    <property type="entry name" value="Adaptin_N"/>
    <property type="match status" value="2"/>
</dbReference>
<accession>A0ABR4N9E3</accession>
<keyword evidence="5" id="KW-0472">Membrane</keyword>
<dbReference type="PANTHER" id="PTHR22780">
    <property type="entry name" value="ADAPTIN, ALPHA/GAMMA/EPSILON"/>
    <property type="match status" value="1"/>
</dbReference>
<dbReference type="Pfam" id="PF02296">
    <property type="entry name" value="Alpha_adaptin_C"/>
    <property type="match status" value="1"/>
</dbReference>
<dbReference type="InterPro" id="IPR002553">
    <property type="entry name" value="Clathrin/coatomer_adapt-like_N"/>
</dbReference>
<dbReference type="InterPro" id="IPR013041">
    <property type="entry name" value="Clathrin_app_Ig-like_sf"/>
</dbReference>
<evidence type="ECO:0000313" key="9">
    <source>
        <dbReference type="Proteomes" id="UP001527925"/>
    </source>
</evidence>
<keyword evidence="9" id="KW-1185">Reference proteome</keyword>
<dbReference type="Gene3D" id="3.30.310.10">
    <property type="entry name" value="TATA-Binding Protein"/>
    <property type="match status" value="1"/>
</dbReference>
<comment type="subcellular location">
    <subcellularLocation>
        <location evidence="1">Membrane</location>
        <location evidence="1">Coated pit</location>
        <topology evidence="1">Peripheral membrane protein</topology>
        <orientation evidence="1">Cytoplasmic side</orientation>
    </subcellularLocation>
</comment>
<comment type="caution">
    <text evidence="8">The sequence shown here is derived from an EMBL/GenBank/DDBJ whole genome shotgun (WGS) entry which is preliminary data.</text>
</comment>
<proteinExistence type="predicted"/>
<dbReference type="InterPro" id="IPR016024">
    <property type="entry name" value="ARM-type_fold"/>
</dbReference>
<dbReference type="InterPro" id="IPR003164">
    <property type="entry name" value="Clathrin_a-adaptin_app_sub_C"/>
</dbReference>
<dbReference type="Gene3D" id="2.60.40.1230">
    <property type="match status" value="1"/>
</dbReference>
<dbReference type="InterPro" id="IPR017104">
    <property type="entry name" value="AP2_complex_asu"/>
</dbReference>
<dbReference type="InterPro" id="IPR050840">
    <property type="entry name" value="Adaptor_Complx_Large_Subunit"/>
</dbReference>
<keyword evidence="6" id="KW-0168">Coated pit</keyword>
<feature type="domain" description="Clathrin adaptor alpha/beta/gamma-adaptin appendage Ig-like subdomain" evidence="7">
    <location>
        <begin position="673"/>
        <end position="784"/>
    </location>
</feature>
<organism evidence="8 9">
    <name type="scientific">Polyrhizophydium stewartii</name>
    <dbReference type="NCBI Taxonomy" id="2732419"/>
    <lineage>
        <taxon>Eukaryota</taxon>
        <taxon>Fungi</taxon>
        <taxon>Fungi incertae sedis</taxon>
        <taxon>Chytridiomycota</taxon>
        <taxon>Chytridiomycota incertae sedis</taxon>
        <taxon>Chytridiomycetes</taxon>
        <taxon>Rhizophydiales</taxon>
        <taxon>Rhizophydiales incertae sedis</taxon>
        <taxon>Polyrhizophydium</taxon>
    </lineage>
</organism>
<dbReference type="InterPro" id="IPR012295">
    <property type="entry name" value="TBP_dom_sf"/>
</dbReference>
<keyword evidence="3" id="KW-0254">Endocytosis</keyword>
<dbReference type="SUPFAM" id="SSF48371">
    <property type="entry name" value="ARM repeat"/>
    <property type="match status" value="2"/>
</dbReference>
<evidence type="ECO:0000256" key="4">
    <source>
        <dbReference type="ARBA" id="ARBA00022927"/>
    </source>
</evidence>
<dbReference type="EMBL" id="JADGIZ020000018">
    <property type="protein sequence ID" value="KAL2916153.1"/>
    <property type="molecule type" value="Genomic_DNA"/>
</dbReference>